<comment type="caution">
    <text evidence="2">The sequence shown here is derived from an EMBL/GenBank/DDBJ whole genome shotgun (WGS) entry which is preliminary data.</text>
</comment>
<accession>A0A1F6APN6</accession>
<keyword evidence="1" id="KW-1133">Transmembrane helix</keyword>
<reference evidence="2 3" key="1">
    <citation type="journal article" date="2016" name="Nat. Commun.">
        <title>Thousands of microbial genomes shed light on interconnected biogeochemical processes in an aquifer system.</title>
        <authorList>
            <person name="Anantharaman K."/>
            <person name="Brown C.T."/>
            <person name="Hug L.A."/>
            <person name="Sharon I."/>
            <person name="Castelle C.J."/>
            <person name="Probst A.J."/>
            <person name="Thomas B.C."/>
            <person name="Singh A."/>
            <person name="Wilkins M.J."/>
            <person name="Karaoz U."/>
            <person name="Brodie E.L."/>
            <person name="Williams K.H."/>
            <person name="Hubbard S.S."/>
            <person name="Banfield J.F."/>
        </authorList>
    </citation>
    <scope>NUCLEOTIDE SEQUENCE [LARGE SCALE GENOMIC DNA]</scope>
</reference>
<name>A0A1F6APN6_9BACT</name>
<dbReference type="Proteomes" id="UP000176609">
    <property type="component" value="Unassembled WGS sequence"/>
</dbReference>
<organism evidence="2 3">
    <name type="scientific">Candidatus Gottesmanbacteria bacterium RIFCSPLOWO2_01_FULL_39_12b</name>
    <dbReference type="NCBI Taxonomy" id="1798388"/>
    <lineage>
        <taxon>Bacteria</taxon>
        <taxon>Candidatus Gottesmaniibacteriota</taxon>
    </lineage>
</organism>
<feature type="transmembrane region" description="Helical" evidence="1">
    <location>
        <begin position="62"/>
        <end position="85"/>
    </location>
</feature>
<dbReference type="InterPro" id="IPR043993">
    <property type="entry name" value="T4SS_pilin"/>
</dbReference>
<keyword evidence="1" id="KW-0472">Membrane</keyword>
<sequence>MTKIKKILIFIGLYLLFIPKEVLAATSDQGIGCGGGLGPVAEALCNLTKSDTDKVGSQFNKVISGFIGFMTIVAALWFGVQIIMAGYDWIGSGGDKAKMETAKNKITYALIGLVVVVAAWVIMGIIGKILGLDILNPGAILPTLL</sequence>
<protein>
    <submittedName>
        <fullName evidence="2">Uncharacterized protein</fullName>
    </submittedName>
</protein>
<evidence type="ECO:0000313" key="3">
    <source>
        <dbReference type="Proteomes" id="UP000176609"/>
    </source>
</evidence>
<dbReference type="Pfam" id="PF18895">
    <property type="entry name" value="T4SS_pilin"/>
    <property type="match status" value="1"/>
</dbReference>
<evidence type="ECO:0000313" key="2">
    <source>
        <dbReference type="EMBL" id="OGG26462.1"/>
    </source>
</evidence>
<keyword evidence="1" id="KW-0812">Transmembrane</keyword>
<evidence type="ECO:0000256" key="1">
    <source>
        <dbReference type="SAM" id="Phobius"/>
    </source>
</evidence>
<feature type="transmembrane region" description="Helical" evidence="1">
    <location>
        <begin position="106"/>
        <end position="126"/>
    </location>
</feature>
<proteinExistence type="predicted"/>
<dbReference type="EMBL" id="MFJR01000009">
    <property type="protein sequence ID" value="OGG26462.1"/>
    <property type="molecule type" value="Genomic_DNA"/>
</dbReference>
<dbReference type="AlphaFoldDB" id="A0A1F6APN6"/>
<gene>
    <name evidence="2" type="ORF">A2960_06310</name>
</gene>